<evidence type="ECO:0000256" key="5">
    <source>
        <dbReference type="ARBA" id="ARBA00023136"/>
    </source>
</evidence>
<feature type="domain" description="MacB-like periplasmic core" evidence="8">
    <location>
        <begin position="18"/>
        <end position="240"/>
    </location>
</feature>
<protein>
    <submittedName>
        <fullName evidence="9">Peptide ABC transporter permease</fullName>
    </submittedName>
</protein>
<dbReference type="PANTHER" id="PTHR43738">
    <property type="entry name" value="ABC TRANSPORTER, MEMBRANE PROTEIN"/>
    <property type="match status" value="1"/>
</dbReference>
<feature type="transmembrane region" description="Helical" evidence="6">
    <location>
        <begin position="414"/>
        <end position="435"/>
    </location>
</feature>
<dbReference type="InterPro" id="IPR003838">
    <property type="entry name" value="ABC3_permease_C"/>
</dbReference>
<dbReference type="PANTHER" id="PTHR43738:SF2">
    <property type="entry name" value="ABC TRANSPORTER PERMEASE"/>
    <property type="match status" value="1"/>
</dbReference>
<feature type="transmembrane region" description="Helical" evidence="6">
    <location>
        <begin position="361"/>
        <end position="394"/>
    </location>
</feature>
<comment type="caution">
    <text evidence="9">The sequence shown here is derived from an EMBL/GenBank/DDBJ whole genome shotgun (WGS) entry which is preliminary data.</text>
</comment>
<evidence type="ECO:0000256" key="4">
    <source>
        <dbReference type="ARBA" id="ARBA00022989"/>
    </source>
</evidence>
<reference evidence="9 10" key="2">
    <citation type="submission" date="2019-08" db="EMBL/GenBank/DDBJ databases">
        <authorList>
            <person name="Henke P."/>
        </authorList>
    </citation>
    <scope>NUCLEOTIDE SEQUENCE [LARGE SCALE GENOMIC DNA]</scope>
    <source>
        <strain evidence="9">Phe10_nw2017</strain>
    </source>
</reference>
<evidence type="ECO:0000313" key="10">
    <source>
        <dbReference type="Proteomes" id="UP000321083"/>
    </source>
</evidence>
<proteinExistence type="predicted"/>
<keyword evidence="5 6" id="KW-0472">Membrane</keyword>
<dbReference type="InterPro" id="IPR051125">
    <property type="entry name" value="ABC-4/HrtB_transporter"/>
</dbReference>
<reference evidence="9 10" key="1">
    <citation type="submission" date="2019-08" db="EMBL/GenBank/DDBJ databases">
        <title>100 year-old enigma solved: identification of Planctomyces bekefii, the type genus and species of the phylum Planctomycetes.</title>
        <authorList>
            <person name="Svetlana D.N."/>
            <person name="Overmann J."/>
        </authorList>
    </citation>
    <scope>NUCLEOTIDE SEQUENCE [LARGE SCALE GENOMIC DNA]</scope>
    <source>
        <strain evidence="9">Phe10_nw2017</strain>
    </source>
</reference>
<dbReference type="Pfam" id="PF12704">
    <property type="entry name" value="MacB_PCD"/>
    <property type="match status" value="1"/>
</dbReference>
<dbReference type="GO" id="GO:0005886">
    <property type="term" value="C:plasma membrane"/>
    <property type="evidence" value="ECO:0007669"/>
    <property type="project" value="UniProtKB-SubCell"/>
</dbReference>
<evidence type="ECO:0000259" key="8">
    <source>
        <dbReference type="Pfam" id="PF12704"/>
    </source>
</evidence>
<sequence>MSLLRIAWKNILQRRVASLLTSLSIGLGVMLMVLVLVIAGAVETAFTQRSIGYDLIVGPKGSDLQLVLSAVYRVQPPIENLPYMYLEQIRADRRVISAVPLAFGDVTQQGSFPIVGTTPEFFENDYMPGRKFRFRGGRIDSLFDAIIGAEVARTNGWDVGTQFSILHGGAQGSLHDELFTVVAVLEPTGTANDRTVFLNLQGFYAIEGHEKPIDEVEKRLRDFYAADPQRLTSAMQQLEQYRVRQAANPSIPEGQAMDSPPAMQEVTAILVKTRPATPFDAISLSSELQKGFQAMAVNPIRPIQRFMASVVGNIQKALVVLTAIIILVSGVGIFVSIYNSMVDRRREIGVMRALGAARHHVFGIILAEASLLCLGGAVGGWLAGHALAIIASPWVIQQTGLLIDPWAISAVEAILFPALGLLGVLVGFLPALTAYRTDVAEALSS</sequence>
<evidence type="ECO:0000256" key="6">
    <source>
        <dbReference type="SAM" id="Phobius"/>
    </source>
</evidence>
<keyword evidence="10" id="KW-1185">Reference proteome</keyword>
<keyword evidence="3 6" id="KW-0812">Transmembrane</keyword>
<feature type="transmembrane region" description="Helical" evidence="6">
    <location>
        <begin position="20"/>
        <end position="42"/>
    </location>
</feature>
<comment type="subcellular location">
    <subcellularLocation>
        <location evidence="1">Cell membrane</location>
        <topology evidence="1">Multi-pass membrane protein</topology>
    </subcellularLocation>
</comment>
<dbReference type="InterPro" id="IPR025857">
    <property type="entry name" value="MacB_PCD"/>
</dbReference>
<evidence type="ECO:0000313" key="9">
    <source>
        <dbReference type="EMBL" id="TWW12570.1"/>
    </source>
</evidence>
<feature type="domain" description="ABC3 transporter permease C-terminal" evidence="7">
    <location>
        <begin position="320"/>
        <end position="436"/>
    </location>
</feature>
<evidence type="ECO:0000256" key="1">
    <source>
        <dbReference type="ARBA" id="ARBA00004651"/>
    </source>
</evidence>
<organism evidence="9 10">
    <name type="scientific">Planctomyces bekefii</name>
    <dbReference type="NCBI Taxonomy" id="1653850"/>
    <lineage>
        <taxon>Bacteria</taxon>
        <taxon>Pseudomonadati</taxon>
        <taxon>Planctomycetota</taxon>
        <taxon>Planctomycetia</taxon>
        <taxon>Planctomycetales</taxon>
        <taxon>Planctomycetaceae</taxon>
        <taxon>Planctomyces</taxon>
    </lineage>
</organism>
<keyword evidence="2" id="KW-1003">Cell membrane</keyword>
<dbReference type="Pfam" id="PF02687">
    <property type="entry name" value="FtsX"/>
    <property type="match status" value="1"/>
</dbReference>
<feature type="transmembrane region" description="Helical" evidence="6">
    <location>
        <begin position="317"/>
        <end position="340"/>
    </location>
</feature>
<evidence type="ECO:0000259" key="7">
    <source>
        <dbReference type="Pfam" id="PF02687"/>
    </source>
</evidence>
<evidence type="ECO:0000256" key="2">
    <source>
        <dbReference type="ARBA" id="ARBA00022475"/>
    </source>
</evidence>
<accession>A0A5C6ME40</accession>
<dbReference type="EMBL" id="SRHE01000007">
    <property type="protein sequence ID" value="TWW12570.1"/>
    <property type="molecule type" value="Genomic_DNA"/>
</dbReference>
<name>A0A5C6ME40_9PLAN</name>
<dbReference type="Proteomes" id="UP000321083">
    <property type="component" value="Unassembled WGS sequence"/>
</dbReference>
<keyword evidence="4 6" id="KW-1133">Transmembrane helix</keyword>
<evidence type="ECO:0000256" key="3">
    <source>
        <dbReference type="ARBA" id="ARBA00022692"/>
    </source>
</evidence>
<dbReference type="AlphaFoldDB" id="A0A5C6ME40"/>
<gene>
    <name evidence="9" type="ORF">E3A20_00970</name>
</gene>